<accession>A0AA88PDH1</accession>
<evidence type="ECO:0000313" key="2">
    <source>
        <dbReference type="Proteomes" id="UP001187343"/>
    </source>
</evidence>
<dbReference type="EMBL" id="JAUYZG010000023">
    <property type="protein sequence ID" value="KAK2870642.1"/>
    <property type="molecule type" value="Genomic_DNA"/>
</dbReference>
<comment type="caution">
    <text evidence="1">The sequence shown here is derived from an EMBL/GenBank/DDBJ whole genome shotgun (WGS) entry which is preliminary data.</text>
</comment>
<keyword evidence="2" id="KW-1185">Reference proteome</keyword>
<proteinExistence type="predicted"/>
<reference evidence="1" key="1">
    <citation type="submission" date="2023-08" db="EMBL/GenBank/DDBJ databases">
        <title>Chromosome-level Genome Assembly of mud carp (Cirrhinus molitorella).</title>
        <authorList>
            <person name="Liu H."/>
        </authorList>
    </citation>
    <scope>NUCLEOTIDE SEQUENCE</scope>
    <source>
        <strain evidence="1">Prfri</strain>
        <tissue evidence="1">Muscle</tissue>
    </source>
</reference>
<sequence length="97" mass="10868">MEFVIKENHGKASEDSVYLEFHLTIILHIEADIRSALPHLVFFTLKSERIRIGWSAGCSRGDRAPLQLSIRRRGARAEGTSLTVADPEHELTSGELI</sequence>
<evidence type="ECO:0000313" key="1">
    <source>
        <dbReference type="EMBL" id="KAK2870642.1"/>
    </source>
</evidence>
<dbReference type="Proteomes" id="UP001187343">
    <property type="component" value="Unassembled WGS sequence"/>
</dbReference>
<organism evidence="1 2">
    <name type="scientific">Cirrhinus molitorella</name>
    <name type="common">mud carp</name>
    <dbReference type="NCBI Taxonomy" id="172907"/>
    <lineage>
        <taxon>Eukaryota</taxon>
        <taxon>Metazoa</taxon>
        <taxon>Chordata</taxon>
        <taxon>Craniata</taxon>
        <taxon>Vertebrata</taxon>
        <taxon>Euteleostomi</taxon>
        <taxon>Actinopterygii</taxon>
        <taxon>Neopterygii</taxon>
        <taxon>Teleostei</taxon>
        <taxon>Ostariophysi</taxon>
        <taxon>Cypriniformes</taxon>
        <taxon>Cyprinidae</taxon>
        <taxon>Labeoninae</taxon>
        <taxon>Labeonini</taxon>
        <taxon>Cirrhinus</taxon>
    </lineage>
</organism>
<protein>
    <submittedName>
        <fullName evidence="1">Uncharacterized protein</fullName>
    </submittedName>
</protein>
<gene>
    <name evidence="1" type="ORF">Q8A67_023169</name>
</gene>
<dbReference type="AlphaFoldDB" id="A0AA88PDH1"/>
<name>A0AA88PDH1_9TELE</name>